<accession>A0ACC1SR17</accession>
<organism evidence="1 2">
    <name type="scientific">Fusarium decemcellulare</name>
    <dbReference type="NCBI Taxonomy" id="57161"/>
    <lineage>
        <taxon>Eukaryota</taxon>
        <taxon>Fungi</taxon>
        <taxon>Dikarya</taxon>
        <taxon>Ascomycota</taxon>
        <taxon>Pezizomycotina</taxon>
        <taxon>Sordariomycetes</taxon>
        <taxon>Hypocreomycetidae</taxon>
        <taxon>Hypocreales</taxon>
        <taxon>Nectriaceae</taxon>
        <taxon>Fusarium</taxon>
        <taxon>Fusarium decemcellulare species complex</taxon>
    </lineage>
</organism>
<keyword evidence="2" id="KW-1185">Reference proteome</keyword>
<protein>
    <submittedName>
        <fullName evidence="1">Uncharacterized protein</fullName>
    </submittedName>
</protein>
<proteinExistence type="predicted"/>
<gene>
    <name evidence="1" type="ORF">NM208_g2901</name>
</gene>
<dbReference type="Proteomes" id="UP001148629">
    <property type="component" value="Unassembled WGS sequence"/>
</dbReference>
<comment type="caution">
    <text evidence="1">The sequence shown here is derived from an EMBL/GenBank/DDBJ whole genome shotgun (WGS) entry which is preliminary data.</text>
</comment>
<evidence type="ECO:0000313" key="2">
    <source>
        <dbReference type="Proteomes" id="UP001148629"/>
    </source>
</evidence>
<dbReference type="EMBL" id="JANRMS010000182">
    <property type="protein sequence ID" value="KAJ3544730.1"/>
    <property type="molecule type" value="Genomic_DNA"/>
</dbReference>
<reference evidence="1" key="1">
    <citation type="submission" date="2022-08" db="EMBL/GenBank/DDBJ databases">
        <title>Genome Sequence of Fusarium decemcellulare.</title>
        <authorList>
            <person name="Buettner E."/>
        </authorList>
    </citation>
    <scope>NUCLEOTIDE SEQUENCE</scope>
    <source>
        <strain evidence="1">Babe19</strain>
    </source>
</reference>
<evidence type="ECO:0000313" key="1">
    <source>
        <dbReference type="EMBL" id="KAJ3544730.1"/>
    </source>
</evidence>
<name>A0ACC1SR17_9HYPO</name>
<sequence>MAIFLSSFLLALSPLPGIATPSRIDRCSNIPAPTAPGTEVISISASKTFNLSINGINTQLTRAAPSGVDACVVNVTLTHPGFGDTAVGGAGWAAGTRDSLVYAAYEGYATGTTYGGRLSNDGGTLNDVVFSSLGVINLGVLADFSSRALHELSIIGKAVATRYYGVRPAHSYWNGCSTGGRQGYMLAQRYPDDFDGILAIAPALYWPSLLLATNWPQFVMRQVGYFPTPCEFETFQNASIRACDSLDGVTDGIINNPSRCNFDPYKLVGSHSNCDGDIATINSQAAEIVKRIHEGPHSSSGQRLWDGFEFGTSYAGAALTETINGVTRPVPFAVSQSWISVFLRQDANFNMSTITTLEQFTELFATSNSQYGGFIGTDIPDLAAFRDRGGKLVTWHGLADQLIMVNNTLRYRETVERVMGGERRGK</sequence>